<feature type="compositionally biased region" description="Low complexity" evidence="1">
    <location>
        <begin position="1"/>
        <end position="25"/>
    </location>
</feature>
<name>A0A1I6GCM3_HALSD</name>
<evidence type="ECO:0000313" key="3">
    <source>
        <dbReference type="EMBL" id="SFR39939.1"/>
    </source>
</evidence>
<dbReference type="EMBL" id="FOYN01000002">
    <property type="protein sequence ID" value="SFR39939.1"/>
    <property type="molecule type" value="Genomic_DNA"/>
</dbReference>
<dbReference type="Proteomes" id="UP000198932">
    <property type="component" value="Unassembled WGS sequence"/>
</dbReference>
<feature type="region of interest" description="Disordered" evidence="1">
    <location>
        <begin position="1"/>
        <end position="47"/>
    </location>
</feature>
<dbReference type="OrthoDB" id="37162at2157"/>
<dbReference type="InterPro" id="IPR002744">
    <property type="entry name" value="MIP18-like"/>
</dbReference>
<keyword evidence="4" id="KW-1185">Reference proteome</keyword>
<dbReference type="SUPFAM" id="SSF117916">
    <property type="entry name" value="Fe-S cluster assembly (FSCA) domain-like"/>
    <property type="match status" value="1"/>
</dbReference>
<dbReference type="AlphaFoldDB" id="A0A1I6GCM3"/>
<sequence>MSGSSAGPTSGPGGDAASDMTGDAGDSTDDPSGDPDGTSTVRDRLDRVEDPELARSIVELDYVDAIEVDGDRVEVRFTLPTAWCSPAFAWMMATDARDEVEALDWVREARIELCDHMHGEEITTGVNARDTFGETFPDADGGVAAVRAAIADKARVSTQREAVSELLDAGVDPEQVVALERSEVEVAGDEAHVSLDGLAVVVDAEPVADYLDRVETSGHVTEPDDTLFLTPEGDPIPAERLDVVQKRSRLASVNMGGQGAVCDALHRARHGPDGPDGSGASYVDQSGDGPSAYDGDVDEFTSTWTLGSND</sequence>
<dbReference type="InterPro" id="IPR034904">
    <property type="entry name" value="FSCA_dom_sf"/>
</dbReference>
<dbReference type="STRING" id="35743.SAMN04487937_1874"/>
<feature type="compositionally biased region" description="Polar residues" evidence="1">
    <location>
        <begin position="300"/>
        <end position="310"/>
    </location>
</feature>
<gene>
    <name evidence="3" type="ORF">SAMN04487937_1874</name>
</gene>
<protein>
    <recommendedName>
        <fullName evidence="2">MIP18 family-like domain-containing protein</fullName>
    </recommendedName>
</protein>
<reference evidence="4" key="1">
    <citation type="submission" date="2016-10" db="EMBL/GenBank/DDBJ databases">
        <authorList>
            <person name="Varghese N."/>
            <person name="Submissions S."/>
        </authorList>
    </citation>
    <scope>NUCLEOTIDE SEQUENCE [LARGE SCALE GENOMIC DNA]</scope>
    <source>
        <strain evidence="4">RD 26</strain>
    </source>
</reference>
<proteinExistence type="predicted"/>
<dbReference type="Pfam" id="PF01883">
    <property type="entry name" value="FeS_assembly_P"/>
    <property type="match status" value="1"/>
</dbReference>
<accession>A0A1I6GCM3</accession>
<feature type="domain" description="MIP18 family-like" evidence="2">
    <location>
        <begin position="40"/>
        <end position="110"/>
    </location>
</feature>
<evidence type="ECO:0000256" key="1">
    <source>
        <dbReference type="SAM" id="MobiDB-lite"/>
    </source>
</evidence>
<feature type="region of interest" description="Disordered" evidence="1">
    <location>
        <begin position="266"/>
        <end position="310"/>
    </location>
</feature>
<evidence type="ECO:0000313" key="4">
    <source>
        <dbReference type="Proteomes" id="UP000198932"/>
    </source>
</evidence>
<dbReference type="RefSeq" id="WP_092921241.1">
    <property type="nucleotide sequence ID" value="NZ_FOYN01000002.1"/>
</dbReference>
<dbReference type="Gene3D" id="3.30.300.130">
    <property type="entry name" value="Fe-S cluster assembly (FSCA)"/>
    <property type="match status" value="1"/>
</dbReference>
<organism evidence="3 4">
    <name type="scientific">Halorubrum sodomense</name>
    <dbReference type="NCBI Taxonomy" id="35743"/>
    <lineage>
        <taxon>Archaea</taxon>
        <taxon>Methanobacteriati</taxon>
        <taxon>Methanobacteriota</taxon>
        <taxon>Stenosarchaea group</taxon>
        <taxon>Halobacteria</taxon>
        <taxon>Halobacteriales</taxon>
        <taxon>Haloferacaceae</taxon>
        <taxon>Halorubrum</taxon>
    </lineage>
</organism>
<evidence type="ECO:0000259" key="2">
    <source>
        <dbReference type="Pfam" id="PF01883"/>
    </source>
</evidence>